<proteinExistence type="predicted"/>
<sequence length="212" mass="22105">MIELLTAPANLPFSVALIVMLLIGLIEAIGLGASVAHLHVDVDAHVDGIDPLAWLGIGRIPLLMVIVVFLAVFGLVGLTVQHLAAAFAGAPLSPWLAGPAAAVAALPLTGFGARGLAHVLPQDETTAVSLDTLVGKRGTITIGTARRGSPAQARVRDSYGQVHYVMVEPHDEAHPLEAGDTILLARREAHVFIALGQADGLDPHVHEQRKVG</sequence>
<dbReference type="InterPro" id="IPR048376">
    <property type="entry name" value="YqiJ_N"/>
</dbReference>
<dbReference type="Pfam" id="PF21001">
    <property type="entry name" value="YqiJ_N"/>
    <property type="match status" value="1"/>
</dbReference>
<keyword evidence="1" id="KW-0472">Membrane</keyword>
<dbReference type="EMBL" id="PXYI01000010">
    <property type="protein sequence ID" value="PSJ37013.1"/>
    <property type="molecule type" value="Genomic_DNA"/>
</dbReference>
<dbReference type="InterPro" id="IPR010840">
    <property type="entry name" value="YqiJ_OB"/>
</dbReference>
<evidence type="ECO:0000256" key="1">
    <source>
        <dbReference type="SAM" id="Phobius"/>
    </source>
</evidence>
<feature type="domain" description="Inner membrane protein YqiJ N-terminal" evidence="3">
    <location>
        <begin position="10"/>
        <end position="109"/>
    </location>
</feature>
<keyword evidence="5" id="KW-1185">Reference proteome</keyword>
<organism evidence="4 5">
    <name type="scientific">Allosphingosinicella deserti</name>
    <dbReference type="NCBI Taxonomy" id="2116704"/>
    <lineage>
        <taxon>Bacteria</taxon>
        <taxon>Pseudomonadati</taxon>
        <taxon>Pseudomonadota</taxon>
        <taxon>Alphaproteobacteria</taxon>
        <taxon>Sphingomonadales</taxon>
        <taxon>Sphingomonadaceae</taxon>
        <taxon>Allosphingosinicella</taxon>
    </lineage>
</organism>
<evidence type="ECO:0000313" key="5">
    <source>
        <dbReference type="Proteomes" id="UP000241167"/>
    </source>
</evidence>
<evidence type="ECO:0008006" key="6">
    <source>
        <dbReference type="Google" id="ProtNLM"/>
    </source>
</evidence>
<feature type="domain" description="Inner membrane protein YqiJ OB-fold" evidence="2">
    <location>
        <begin position="132"/>
        <end position="194"/>
    </location>
</feature>
<dbReference type="OrthoDB" id="7207054at2"/>
<dbReference type="Pfam" id="PF07290">
    <property type="entry name" value="YqiJ_OB"/>
    <property type="match status" value="1"/>
</dbReference>
<keyword evidence="1" id="KW-1133">Transmembrane helix</keyword>
<evidence type="ECO:0000259" key="2">
    <source>
        <dbReference type="Pfam" id="PF07290"/>
    </source>
</evidence>
<feature type="transmembrane region" description="Helical" evidence="1">
    <location>
        <begin position="12"/>
        <end position="40"/>
    </location>
</feature>
<dbReference type="RefSeq" id="WP_106515456.1">
    <property type="nucleotide sequence ID" value="NZ_PXYI01000010.1"/>
</dbReference>
<evidence type="ECO:0000259" key="3">
    <source>
        <dbReference type="Pfam" id="PF21001"/>
    </source>
</evidence>
<dbReference type="AlphaFoldDB" id="A0A2P7QGF2"/>
<keyword evidence="1" id="KW-0812">Transmembrane</keyword>
<reference evidence="4 5" key="1">
    <citation type="submission" date="2018-03" db="EMBL/GenBank/DDBJ databases">
        <title>The draft genome of Sphingosinicella sp. GL-C-18.</title>
        <authorList>
            <person name="Liu L."/>
            <person name="Li L."/>
            <person name="Liang L."/>
            <person name="Zhang X."/>
            <person name="Wang T."/>
        </authorList>
    </citation>
    <scope>NUCLEOTIDE SEQUENCE [LARGE SCALE GENOMIC DNA]</scope>
    <source>
        <strain evidence="4 5">GL-C-18</strain>
    </source>
</reference>
<evidence type="ECO:0000313" key="4">
    <source>
        <dbReference type="EMBL" id="PSJ37013.1"/>
    </source>
</evidence>
<comment type="caution">
    <text evidence="4">The sequence shown here is derived from an EMBL/GenBank/DDBJ whole genome shotgun (WGS) entry which is preliminary data.</text>
</comment>
<feature type="transmembrane region" description="Helical" evidence="1">
    <location>
        <begin position="60"/>
        <end position="80"/>
    </location>
</feature>
<gene>
    <name evidence="4" type="ORF">C7I55_23355</name>
</gene>
<accession>A0A2P7QGF2</accession>
<dbReference type="Proteomes" id="UP000241167">
    <property type="component" value="Unassembled WGS sequence"/>
</dbReference>
<protein>
    <recommendedName>
        <fullName evidence="6">DUF1449 domain-containing protein</fullName>
    </recommendedName>
</protein>
<name>A0A2P7QGF2_9SPHN</name>